<dbReference type="SUPFAM" id="SSF50156">
    <property type="entry name" value="PDZ domain-like"/>
    <property type="match status" value="2"/>
</dbReference>
<protein>
    <recommendedName>
        <fullName evidence="3">PDZ domain-containing protein</fullName>
    </recommendedName>
</protein>
<sequence length="316" mass="34887">MGSGAFYAQKPSDKKEESIIIRKKGGKEEKTTIIIDGDNITVNGKPLDKFNDSSLEVKRFKEFNSLRFRNGRQAFGPEFSERVKVSPRVNVRAVGNRAVLGVITEKDEKGARIAEVTPESGAAKAGLEQNDIIIAINDSTVTDHNDLAKAVSKYKPEDKVVVTYLRNGKKSTATATLGKSELRTVKGFHWNNEDGYTRFDIPDRLEFPRMEGFADIDRLVLGERKLRLGLQVQDTEDGNGLKVLEAGAESPAAKAGIEKDDIITGVNGKKIQSAEALREELKEVKEGDTITVDILRGNNKKTVQVKFAKKLKITNL</sequence>
<dbReference type="InterPro" id="IPR001478">
    <property type="entry name" value="PDZ"/>
</dbReference>
<evidence type="ECO:0000259" key="3">
    <source>
        <dbReference type="PROSITE" id="PS50106"/>
    </source>
</evidence>
<reference evidence="4" key="2">
    <citation type="submission" date="2020-09" db="EMBL/GenBank/DDBJ databases">
        <authorList>
            <person name="Sun Q."/>
            <person name="Zhou Y."/>
        </authorList>
    </citation>
    <scope>NUCLEOTIDE SEQUENCE</scope>
    <source>
        <strain evidence="4">CGMCC 1.15290</strain>
    </source>
</reference>
<comment type="caution">
    <text evidence="4">The sequence shown here is derived from an EMBL/GenBank/DDBJ whole genome shotgun (WGS) entry which is preliminary data.</text>
</comment>
<dbReference type="SMART" id="SM00228">
    <property type="entry name" value="PDZ"/>
    <property type="match status" value="2"/>
</dbReference>
<feature type="domain" description="PDZ" evidence="3">
    <location>
        <begin position="213"/>
        <end position="298"/>
    </location>
</feature>
<dbReference type="Gene3D" id="2.30.42.10">
    <property type="match status" value="2"/>
</dbReference>
<feature type="domain" description="PDZ" evidence="3">
    <location>
        <begin position="88"/>
        <end position="169"/>
    </location>
</feature>
<dbReference type="PANTHER" id="PTHR22939:SF130">
    <property type="entry name" value="PERIPLASMIC SERINE ENDOPROTEASE DEGP-LIKE-RELATED"/>
    <property type="match status" value="1"/>
</dbReference>
<accession>A0A917MZV4</accession>
<proteinExistence type="inferred from homology"/>
<dbReference type="EMBL" id="BMIB01000004">
    <property type="protein sequence ID" value="GGH77356.1"/>
    <property type="molecule type" value="Genomic_DNA"/>
</dbReference>
<feature type="region of interest" description="Disordered" evidence="2">
    <location>
        <begin position="1"/>
        <end position="22"/>
    </location>
</feature>
<evidence type="ECO:0000256" key="2">
    <source>
        <dbReference type="SAM" id="MobiDB-lite"/>
    </source>
</evidence>
<dbReference type="GO" id="GO:0042597">
    <property type="term" value="C:periplasmic space"/>
    <property type="evidence" value="ECO:0007669"/>
    <property type="project" value="TreeGrafter"/>
</dbReference>
<evidence type="ECO:0000313" key="4">
    <source>
        <dbReference type="EMBL" id="GGH77356.1"/>
    </source>
</evidence>
<comment type="similarity">
    <text evidence="1">Belongs to the peptidase S1C family.</text>
</comment>
<keyword evidence="5" id="KW-1185">Reference proteome</keyword>
<dbReference type="CDD" id="cd06779">
    <property type="entry name" value="cpPDZ_Deg_HtrA-like"/>
    <property type="match status" value="1"/>
</dbReference>
<dbReference type="PANTHER" id="PTHR22939">
    <property type="entry name" value="SERINE PROTEASE FAMILY S1C HTRA-RELATED"/>
    <property type="match status" value="1"/>
</dbReference>
<gene>
    <name evidence="4" type="ORF">GCM10011379_43580</name>
</gene>
<feature type="compositionally biased region" description="Basic and acidic residues" evidence="2">
    <location>
        <begin position="11"/>
        <end position="22"/>
    </location>
</feature>
<dbReference type="Proteomes" id="UP000627292">
    <property type="component" value="Unassembled WGS sequence"/>
</dbReference>
<evidence type="ECO:0000313" key="5">
    <source>
        <dbReference type="Proteomes" id="UP000627292"/>
    </source>
</evidence>
<evidence type="ECO:0000256" key="1">
    <source>
        <dbReference type="ARBA" id="ARBA00010541"/>
    </source>
</evidence>
<dbReference type="AlphaFoldDB" id="A0A917MZV4"/>
<dbReference type="InterPro" id="IPR036034">
    <property type="entry name" value="PDZ_sf"/>
</dbReference>
<dbReference type="PROSITE" id="PS50106">
    <property type="entry name" value="PDZ"/>
    <property type="match status" value="2"/>
</dbReference>
<reference evidence="4" key="1">
    <citation type="journal article" date="2014" name="Int. J. Syst. Evol. Microbiol.">
        <title>Complete genome sequence of Corynebacterium casei LMG S-19264T (=DSM 44701T), isolated from a smear-ripened cheese.</title>
        <authorList>
            <consortium name="US DOE Joint Genome Institute (JGI-PGF)"/>
            <person name="Walter F."/>
            <person name="Albersmeier A."/>
            <person name="Kalinowski J."/>
            <person name="Ruckert C."/>
        </authorList>
    </citation>
    <scope>NUCLEOTIDE SEQUENCE</scope>
    <source>
        <strain evidence="4">CGMCC 1.15290</strain>
    </source>
</reference>
<name>A0A917MZV4_9BACT</name>
<dbReference type="Pfam" id="PF13180">
    <property type="entry name" value="PDZ_2"/>
    <property type="match status" value="2"/>
</dbReference>
<organism evidence="4 5">
    <name type="scientific">Filimonas zeae</name>
    <dbReference type="NCBI Taxonomy" id="1737353"/>
    <lineage>
        <taxon>Bacteria</taxon>
        <taxon>Pseudomonadati</taxon>
        <taxon>Bacteroidota</taxon>
        <taxon>Chitinophagia</taxon>
        <taxon>Chitinophagales</taxon>
        <taxon>Chitinophagaceae</taxon>
        <taxon>Filimonas</taxon>
    </lineage>
</organism>